<organism evidence="1 2">
    <name type="scientific">Streptomyces clavifer</name>
    <dbReference type="NCBI Taxonomy" id="68188"/>
    <lineage>
        <taxon>Bacteria</taxon>
        <taxon>Bacillati</taxon>
        <taxon>Actinomycetota</taxon>
        <taxon>Actinomycetes</taxon>
        <taxon>Kitasatosporales</taxon>
        <taxon>Streptomycetaceae</taxon>
        <taxon>Streptomyces</taxon>
    </lineage>
</organism>
<accession>A0ABS4VHG9</accession>
<keyword evidence="2" id="KW-1185">Reference proteome</keyword>
<reference evidence="1 2" key="1">
    <citation type="submission" date="2021-03" db="EMBL/GenBank/DDBJ databases">
        <title>Sequencing the genomes of 1000 actinobacteria strains.</title>
        <authorList>
            <person name="Klenk H.-P."/>
        </authorList>
    </citation>
    <scope>NUCLEOTIDE SEQUENCE [LARGE SCALE GENOMIC DNA]</scope>
    <source>
        <strain evidence="1 2">DSM 40843</strain>
    </source>
</reference>
<dbReference type="EMBL" id="JAGINS010000002">
    <property type="protein sequence ID" value="MBP2363378.1"/>
    <property type="molecule type" value="Genomic_DNA"/>
</dbReference>
<dbReference type="RefSeq" id="WP_209471411.1">
    <property type="nucleotide sequence ID" value="NZ_BMWJ01000023.1"/>
</dbReference>
<dbReference type="Proteomes" id="UP001519311">
    <property type="component" value="Unassembled WGS sequence"/>
</dbReference>
<evidence type="ECO:0000313" key="2">
    <source>
        <dbReference type="Proteomes" id="UP001519311"/>
    </source>
</evidence>
<proteinExistence type="predicted"/>
<name>A0ABS4VHG9_9ACTN</name>
<comment type="caution">
    <text evidence="1">The sequence shown here is derived from an EMBL/GenBank/DDBJ whole genome shotgun (WGS) entry which is preliminary data.</text>
</comment>
<protein>
    <submittedName>
        <fullName evidence="1">Uncharacterized protein</fullName>
    </submittedName>
</protein>
<gene>
    <name evidence="1" type="ORF">JOF59_005870</name>
</gene>
<sequence>MTGSDPQTAVLPVIGTRVTYHGSLTQYHGSGFLLFPHDVSLSVGDTLYCDCDHHSRYTLVDIESDTPLRHVREASFTVEAGTWWPEDAIDVVHGGFVYKASHTLPGGSPATRILAFHTANGEVLNQWGAICQIADRDTVRILDERGLDPFRALPALPSPTSS</sequence>
<evidence type="ECO:0000313" key="1">
    <source>
        <dbReference type="EMBL" id="MBP2363378.1"/>
    </source>
</evidence>